<name>A0A371C9V4_YARLL</name>
<dbReference type="VEuPathDB" id="FungiDB:YALI1_C04162g"/>
<gene>
    <name evidence="1" type="ORF">B0I71DRAFT_130098</name>
</gene>
<sequence length="135" mass="15547">MLEQELNEEPQSFDNSDLQMIQRYMSKQSINSSATPPNLDMPLFRRERKSEARLEKLKKKKLALKKEETVEVEPEEVAGEMVDVESDAVTVVSSRNYFDKHTLNFVNTYGDSGGYSRIRQALGIQSKRECNLWGI</sequence>
<dbReference type="VEuPathDB" id="FungiDB:YALI0_C03091g"/>
<dbReference type="AlphaFoldDB" id="A0A371C9V4"/>
<proteinExistence type="predicted"/>
<reference evidence="1 2" key="1">
    <citation type="submission" date="2018-07" db="EMBL/GenBank/DDBJ databases">
        <title>Draft Genome Assemblies for Five Robust Yarrowia lipolytica Strains Exhibiting High Lipid Production and Pentose Sugar Utilization and Sugar Alcohol Secretion from Undetoxified Lignocellulosic Biomass Hydrolysates.</title>
        <authorList>
            <consortium name="DOE Joint Genome Institute"/>
            <person name="Walker C."/>
            <person name="Ryu S."/>
            <person name="Na H."/>
            <person name="Zane M."/>
            <person name="LaButti K."/>
            <person name="Lipzen A."/>
            <person name="Haridas S."/>
            <person name="Barry K."/>
            <person name="Grigoriev I.V."/>
            <person name="Quarterman J."/>
            <person name="Slininger P."/>
            <person name="Dien B."/>
            <person name="Trinh C.T."/>
        </authorList>
    </citation>
    <scope>NUCLEOTIDE SEQUENCE [LARGE SCALE GENOMIC DNA]</scope>
    <source>
        <strain evidence="1 2">YB392</strain>
    </source>
</reference>
<dbReference type="EMBL" id="KZ858971">
    <property type="protein sequence ID" value="RDW26942.1"/>
    <property type="molecule type" value="Genomic_DNA"/>
</dbReference>
<dbReference type="Proteomes" id="UP000256601">
    <property type="component" value="Unassembled WGS sequence"/>
</dbReference>
<accession>A0A371C9V4</accession>
<protein>
    <submittedName>
        <fullName evidence="1">Uncharacterized protein</fullName>
    </submittedName>
</protein>
<evidence type="ECO:0000313" key="2">
    <source>
        <dbReference type="Proteomes" id="UP000256601"/>
    </source>
</evidence>
<evidence type="ECO:0000313" key="1">
    <source>
        <dbReference type="EMBL" id="RDW26942.1"/>
    </source>
</evidence>
<organism evidence="1 2">
    <name type="scientific">Yarrowia lipolytica</name>
    <name type="common">Candida lipolytica</name>
    <dbReference type="NCBI Taxonomy" id="4952"/>
    <lineage>
        <taxon>Eukaryota</taxon>
        <taxon>Fungi</taxon>
        <taxon>Dikarya</taxon>
        <taxon>Ascomycota</taxon>
        <taxon>Saccharomycotina</taxon>
        <taxon>Dipodascomycetes</taxon>
        <taxon>Dipodascales</taxon>
        <taxon>Dipodascales incertae sedis</taxon>
        <taxon>Yarrowia</taxon>
    </lineage>
</organism>